<evidence type="ECO:0000313" key="5">
    <source>
        <dbReference type="Proteomes" id="UP001310248"/>
    </source>
</evidence>
<keyword evidence="5" id="KW-1185">Reference proteome</keyword>
<name>A0ABU7G1J7_9ALTE</name>
<evidence type="ECO:0000256" key="2">
    <source>
        <dbReference type="ARBA" id="ARBA00022840"/>
    </source>
</evidence>
<accession>A0ABU7G1J7</accession>
<dbReference type="Gene3D" id="3.30.200.20">
    <property type="entry name" value="Phosphorylase Kinase, domain 1"/>
    <property type="match status" value="1"/>
</dbReference>
<feature type="domain" description="Aminoglycoside phosphotransferase" evidence="3">
    <location>
        <begin position="28"/>
        <end position="246"/>
    </location>
</feature>
<dbReference type="RefSeq" id="WP_329773620.1">
    <property type="nucleotide sequence ID" value="NZ_JAYDYW010000001.1"/>
</dbReference>
<evidence type="ECO:0000256" key="1">
    <source>
        <dbReference type="ARBA" id="ARBA00022741"/>
    </source>
</evidence>
<evidence type="ECO:0000259" key="3">
    <source>
        <dbReference type="Pfam" id="PF01636"/>
    </source>
</evidence>
<keyword evidence="1" id="KW-0547">Nucleotide-binding</keyword>
<dbReference type="PANTHER" id="PTHR33540:SF1">
    <property type="entry name" value="N-ACETYLMURAMATE_N-ACETYLGLUCOSAMINE KINASE"/>
    <property type="match status" value="1"/>
</dbReference>
<evidence type="ECO:0000313" key="4">
    <source>
        <dbReference type="EMBL" id="MEE1672310.1"/>
    </source>
</evidence>
<dbReference type="Proteomes" id="UP001310248">
    <property type="component" value="Unassembled WGS sequence"/>
</dbReference>
<comment type="caution">
    <text evidence="4">The sequence shown here is derived from an EMBL/GenBank/DDBJ whole genome shotgun (WGS) entry which is preliminary data.</text>
</comment>
<organism evidence="4 5">
    <name type="scientific">Agarivorans aestuarii</name>
    <dbReference type="NCBI Taxonomy" id="1563703"/>
    <lineage>
        <taxon>Bacteria</taxon>
        <taxon>Pseudomonadati</taxon>
        <taxon>Pseudomonadota</taxon>
        <taxon>Gammaproteobacteria</taxon>
        <taxon>Alteromonadales</taxon>
        <taxon>Alteromonadaceae</taxon>
        <taxon>Agarivorans</taxon>
    </lineage>
</organism>
<dbReference type="Gene3D" id="3.90.1200.10">
    <property type="match status" value="1"/>
</dbReference>
<keyword evidence="2" id="KW-0067">ATP-binding</keyword>
<dbReference type="InterPro" id="IPR011009">
    <property type="entry name" value="Kinase-like_dom_sf"/>
</dbReference>
<dbReference type="EMBL" id="JAYDYW010000001">
    <property type="protein sequence ID" value="MEE1672310.1"/>
    <property type="molecule type" value="Genomic_DNA"/>
</dbReference>
<proteinExistence type="predicted"/>
<reference evidence="4 5" key="2">
    <citation type="submission" date="2023-12" db="EMBL/GenBank/DDBJ databases">
        <authorList>
            <consortium name="Cladostephus spongiosus"/>
            <person name="Lorente B."/>
            <person name="Cabral C."/>
            <person name="Frias J."/>
            <person name="Faria J."/>
            <person name="Toubarro D."/>
        </authorList>
    </citation>
    <scope>NUCLEOTIDE SEQUENCE [LARGE SCALE GENOMIC DNA]</scope>
    <source>
        <strain evidence="4 5">ZMCS4</strain>
    </source>
</reference>
<sequence length="330" mass="37698">MSNLVRESALQQWLSQTFDIVPPLLTMVSGDASFRRYFRFQLANGDTAIAVDAPPATEKNQQFVDIAKALSAQDLPVPKVLAADIDAGFLCVEDLGSTMLEQVLSADNASELYRQALALIVQLQGSKRKNLAVMEEFDQAFIQRELDIFADWFAKEELQVGEEWQQTCDWSGLCSMVSQAILEQPYAPMHRDFHSRNLMLNQQQIVMIDFQDMVWGPIAYDVVSLLRDCYIAWPEELVDELQQAFLSEKSAQLSGPIELSTWQRWFDLTGLQRHIKALGIFCRLDHRDGKTAYREAIPQTLEYVLQVTKRYPELQAFHQWLSPIAKGFKV</sequence>
<gene>
    <name evidence="4" type="ORF">SNR37_000078</name>
</gene>
<dbReference type="PANTHER" id="PTHR33540">
    <property type="entry name" value="TRNA THREONYLCARBAMOYLADENOSINE BIOSYNTHESIS PROTEIN TSAE"/>
    <property type="match status" value="1"/>
</dbReference>
<protein>
    <submittedName>
        <fullName evidence="4">Phosphotransferase</fullName>
    </submittedName>
</protein>
<dbReference type="InterPro" id="IPR002575">
    <property type="entry name" value="Aminoglycoside_PTrfase"/>
</dbReference>
<reference evidence="5" key="1">
    <citation type="submission" date="2023-07" db="EMBL/GenBank/DDBJ databases">
        <title>Draft genome sequence of Agarivorans aestuarii strain ZMCS4, a CAZymes producing bacteria isolated from the marine brown algae Clodostephus spongiosus.</title>
        <authorList>
            <person name="Lorente B."/>
            <person name="Cabral C."/>
            <person name="Frias J."/>
            <person name="Faria J."/>
            <person name="Toubarro D."/>
        </authorList>
    </citation>
    <scope>NUCLEOTIDE SEQUENCE [LARGE SCALE GENOMIC DNA]</scope>
    <source>
        <strain evidence="5">ZMCS4</strain>
    </source>
</reference>
<dbReference type="Pfam" id="PF01636">
    <property type="entry name" value="APH"/>
    <property type="match status" value="1"/>
</dbReference>
<dbReference type="SUPFAM" id="SSF56112">
    <property type="entry name" value="Protein kinase-like (PK-like)"/>
    <property type="match status" value="1"/>
</dbReference>